<dbReference type="GO" id="GO:0005829">
    <property type="term" value="C:cytosol"/>
    <property type="evidence" value="ECO:0007669"/>
    <property type="project" value="TreeGrafter"/>
</dbReference>
<dbReference type="SMART" id="SM00575">
    <property type="entry name" value="ZnF_PMZ"/>
    <property type="match status" value="1"/>
</dbReference>
<evidence type="ECO:0000256" key="5">
    <source>
        <dbReference type="SAM" id="MobiDB-lite"/>
    </source>
</evidence>
<sequence>MASNPSPTPRLGMGRLRSIDSPKKALDLSWVPDGMDHNTACRLAIRVPGYEQLVENDRTEYHITSDKTWVRDKHTISWMDLYADLDVEIKRGRNQRFSVSFWDKVAGEYKDINSDSTLLAALDMYWDIRRLPLLVSVTKSSSAFSCSVAATKADLSQPVATTEESPVDDPWGENNEIEYVGVDDEKVVHAILFPDDENISDYIPDTDEEDNDNCAVDDDKDCVAVEHVTDLENPKIEVGVTFEDGHTFKRAIRQYAILNEIEIAAPYSEAKRYRGFCKAKKCKWRIHASQLQDRRTWMIKKIPNKHYCKSTSKLESNCMANQFWVRDRVAQWLREDPTIGASALKNKLEEKYLIQLSYWVVYNGRQLALNEILGKWEDSFDYAYAFKTEIERKSPGSIVAIDYEKVGSKIRFSKGIDIAVTKVFTNGTEHKECIRHLYKNFKKRYHGKIFEKNLWPAARTYRKDLFDKHYDIMKKASPKAIKWIEDNHKHLWARCFFSAASKCDYVNNNIVEAFNNWVKHDKSLPVIELMDKIRQKIMEKLFQRRNLALKLNSKVRPHIVKDLTAKSRGLVGYSIHKNIGHTTEISGVYKDLTPWRHAVNLEARTCTCNKWQMTGLPCTYAISLIYSYRGLELEDYVDSCYSVSKFKAAYEGWVEPIPDKTQWPKVDMGFKLWPPVLKRAAGRPRTRRMKRVEEGGSKKRRQCKRCGQFGYIQKTCNETVYDSDAPSPAPPKPKRKRTKKKEEVVIEEVEANSRLHSDDAVRQFLEQCPLPMLLRQMSIPSSIALQSETDVPGMVETVTQCLHKVFSSRYGASLLPNYGAFIQAGLLTDSKDIRKLACKATSNRAPFSAPPVDVDSLPPLPPALCFRAPFLGMQPPLEVPVRRSVGEMVAAAHGRRKWWLAQRAMAARSHGREPWLVESGVQSGGDKDDTAAAAAEVASRWLQTGMRRAVGVLHLLDKAEDDAAAVETVVQHNLYPLLINCLIAGYYLHKLDLTIPVADEEISAVILYAVKRLAQIPKGAEIIFPPGGLGSMQLGKVAALSSSLAWIRILSLIAKLFTVSSYTATSIRDSNLLSIFEDEIKDRRDMLKTLSALEVLYELVEHPHSNIFLLKTNLLQLIIDVIKYLPYASLPLDSSADSVIRSRAALISGRLLSSADAFTAVDQSYVTNLLVALDKILKMEESMNTDEIESALETLGLIGTTTQGAHFLLTSSNVVRHVVKSSFDYQGRGRQLAALHAFGSICGADRQEDQVKLDGQAEDCLKLLVYTTAANSPKFTPSALLLSILQQDPDIRIAGYRVISVLVVREWCLREVFLYSEIIKLITDPTMETTKIGLEARYDCCVAINKALSSSHLLHEASLPELVGKIGEVVDGPVHSAQGQVHDGVRYDFGEFSSSMESLYENYLIIIQIGLVNNVVQNCWHAANFQSLSLHNEEFGSGAFSGLFPQKTTDSIVELPVLEESAPVDQIDARNQDCYEIGAVNLSADENLEAMIKAAPSVSQANVLRPDVLDPPGLLYDLTSASHAYSNTNASQPSTNFVKQEHC</sequence>
<keyword evidence="1" id="KW-0479">Metal-binding</keyword>
<evidence type="ECO:0000313" key="7">
    <source>
        <dbReference type="EMBL" id="WVZ56438.1"/>
    </source>
</evidence>
<dbReference type="InterPro" id="IPR004332">
    <property type="entry name" value="Transposase_MuDR"/>
</dbReference>
<dbReference type="GO" id="GO:0043248">
    <property type="term" value="P:proteasome assembly"/>
    <property type="evidence" value="ECO:0007669"/>
    <property type="project" value="InterPro"/>
</dbReference>
<dbReference type="EMBL" id="CP144746">
    <property type="protein sequence ID" value="WVZ56438.1"/>
    <property type="molecule type" value="Genomic_DNA"/>
</dbReference>
<evidence type="ECO:0000256" key="1">
    <source>
        <dbReference type="ARBA" id="ARBA00022723"/>
    </source>
</evidence>
<dbReference type="InterPro" id="IPR007527">
    <property type="entry name" value="Znf_SWIM"/>
</dbReference>
<evidence type="ECO:0000313" key="8">
    <source>
        <dbReference type="Proteomes" id="UP001341281"/>
    </source>
</evidence>
<gene>
    <name evidence="7" type="ORF">U9M48_006970</name>
</gene>
<feature type="domain" description="SWIM-type" evidence="6">
    <location>
        <begin position="597"/>
        <end position="629"/>
    </location>
</feature>
<evidence type="ECO:0000256" key="3">
    <source>
        <dbReference type="ARBA" id="ARBA00022833"/>
    </source>
</evidence>
<accession>A0AAQ3SGM9</accession>
<evidence type="ECO:0000259" key="6">
    <source>
        <dbReference type="PROSITE" id="PS50966"/>
    </source>
</evidence>
<dbReference type="GO" id="GO:0008270">
    <property type="term" value="F:zinc ion binding"/>
    <property type="evidence" value="ECO:0007669"/>
    <property type="project" value="UniProtKB-KW"/>
</dbReference>
<dbReference type="Pfam" id="PF03108">
    <property type="entry name" value="DBD_Tnp_Mut"/>
    <property type="match status" value="1"/>
</dbReference>
<dbReference type="InterPro" id="IPR019538">
    <property type="entry name" value="PSMD5"/>
</dbReference>
<dbReference type="PANTHER" id="PTHR13554:SF10">
    <property type="entry name" value="26S PROTEASOME NON-ATPASE REGULATORY SUBUNIT 5"/>
    <property type="match status" value="1"/>
</dbReference>
<dbReference type="InterPro" id="IPR016024">
    <property type="entry name" value="ARM-type_fold"/>
</dbReference>
<dbReference type="InterPro" id="IPR006564">
    <property type="entry name" value="Znf_PMZ"/>
</dbReference>
<name>A0AAQ3SGM9_PASNO</name>
<keyword evidence="3" id="KW-0862">Zinc</keyword>
<proteinExistence type="predicted"/>
<dbReference type="Proteomes" id="UP001341281">
    <property type="component" value="Chromosome 02"/>
</dbReference>
<feature type="region of interest" description="Disordered" evidence="5">
    <location>
        <begin position="720"/>
        <end position="742"/>
    </location>
</feature>
<protein>
    <recommendedName>
        <fullName evidence="6">SWIM-type domain-containing protein</fullName>
    </recommendedName>
</protein>
<organism evidence="7 8">
    <name type="scientific">Paspalum notatum var. saurae</name>
    <dbReference type="NCBI Taxonomy" id="547442"/>
    <lineage>
        <taxon>Eukaryota</taxon>
        <taxon>Viridiplantae</taxon>
        <taxon>Streptophyta</taxon>
        <taxon>Embryophyta</taxon>
        <taxon>Tracheophyta</taxon>
        <taxon>Spermatophyta</taxon>
        <taxon>Magnoliopsida</taxon>
        <taxon>Liliopsida</taxon>
        <taxon>Poales</taxon>
        <taxon>Poaceae</taxon>
        <taxon>PACMAD clade</taxon>
        <taxon>Panicoideae</taxon>
        <taxon>Andropogonodae</taxon>
        <taxon>Paspaleae</taxon>
        <taxon>Paspalinae</taxon>
        <taxon>Paspalum</taxon>
    </lineage>
</organism>
<evidence type="ECO:0000256" key="2">
    <source>
        <dbReference type="ARBA" id="ARBA00022771"/>
    </source>
</evidence>
<keyword evidence="2 4" id="KW-0863">Zinc-finger</keyword>
<dbReference type="SUPFAM" id="SSF48371">
    <property type="entry name" value="ARM repeat"/>
    <property type="match status" value="1"/>
</dbReference>
<reference evidence="7 8" key="1">
    <citation type="submission" date="2024-02" db="EMBL/GenBank/DDBJ databases">
        <title>High-quality chromosome-scale genome assembly of Pensacola bahiagrass (Paspalum notatum Flugge var. saurae).</title>
        <authorList>
            <person name="Vega J.M."/>
            <person name="Podio M."/>
            <person name="Orjuela J."/>
            <person name="Siena L.A."/>
            <person name="Pessino S.C."/>
            <person name="Combes M.C."/>
            <person name="Mariac C."/>
            <person name="Albertini E."/>
            <person name="Pupilli F."/>
            <person name="Ortiz J.P.A."/>
            <person name="Leblanc O."/>
        </authorList>
    </citation>
    <scope>NUCLEOTIDE SEQUENCE [LARGE SCALE GENOMIC DNA]</scope>
    <source>
        <strain evidence="7">R1</strain>
        <tissue evidence="7">Leaf</tissue>
    </source>
</reference>
<dbReference type="PROSITE" id="PS50966">
    <property type="entry name" value="ZF_SWIM"/>
    <property type="match status" value="1"/>
</dbReference>
<keyword evidence="8" id="KW-1185">Reference proteome</keyword>
<dbReference type="PANTHER" id="PTHR13554">
    <property type="entry name" value="26S PROTEASOME NON-ATPASE REGULATORY SUBUNIT 5-RELATED"/>
    <property type="match status" value="1"/>
</dbReference>
<evidence type="ECO:0000256" key="4">
    <source>
        <dbReference type="PROSITE-ProRule" id="PRU00325"/>
    </source>
</evidence>